<feature type="transmembrane region" description="Helical" evidence="1">
    <location>
        <begin position="217"/>
        <end position="240"/>
    </location>
</feature>
<sequence length="344" mass="39902">MDGWIGFGTSGQVGSGRVGGCLFRVSSVGLVRKSFFFLSFFLNPKRSGRIRLGRVFGFGARRWDWAGLAGLAEFFCKKNKIPDTFERTHARETRNQISWVVGLFVQALHLFYIYITHYSLSFTSVLFFSAFFFGEPHYSTLHYASLHYTTLHYTTLHYTTLHYTTLHYTTLHSLGCLVKQAEYQVDGRSIGMDGYLFFFFFACCCFLYTSGLSFLYLFWFFFLVFLFCSLALWAAFWLFCADFCVGCEIFYSYLPDYDYDYPFRFAIVSLYDMMMMMIVSRAGLGWFGLVWLVCCVCVASTRREGSKKARTGTRTHGNNTWKTKVLARYLAYLTFGQVMVLTTW</sequence>
<organism evidence="2 3">
    <name type="scientific">Cercophora scortea</name>
    <dbReference type="NCBI Taxonomy" id="314031"/>
    <lineage>
        <taxon>Eukaryota</taxon>
        <taxon>Fungi</taxon>
        <taxon>Dikarya</taxon>
        <taxon>Ascomycota</taxon>
        <taxon>Pezizomycotina</taxon>
        <taxon>Sordariomycetes</taxon>
        <taxon>Sordariomycetidae</taxon>
        <taxon>Sordariales</taxon>
        <taxon>Lasiosphaeriaceae</taxon>
        <taxon>Cercophora</taxon>
    </lineage>
</organism>
<protein>
    <submittedName>
        <fullName evidence="2">Uncharacterized protein</fullName>
    </submittedName>
</protein>
<dbReference type="AlphaFoldDB" id="A0AAE0IHX5"/>
<keyword evidence="3" id="KW-1185">Reference proteome</keyword>
<reference evidence="2" key="1">
    <citation type="journal article" date="2023" name="Mol. Phylogenet. Evol.">
        <title>Genome-scale phylogeny and comparative genomics of the fungal order Sordariales.</title>
        <authorList>
            <person name="Hensen N."/>
            <person name="Bonometti L."/>
            <person name="Westerberg I."/>
            <person name="Brannstrom I.O."/>
            <person name="Guillou S."/>
            <person name="Cros-Aarteil S."/>
            <person name="Calhoun S."/>
            <person name="Haridas S."/>
            <person name="Kuo A."/>
            <person name="Mondo S."/>
            <person name="Pangilinan J."/>
            <person name="Riley R."/>
            <person name="LaButti K."/>
            <person name="Andreopoulos B."/>
            <person name="Lipzen A."/>
            <person name="Chen C."/>
            <person name="Yan M."/>
            <person name="Daum C."/>
            <person name="Ng V."/>
            <person name="Clum A."/>
            <person name="Steindorff A."/>
            <person name="Ohm R.A."/>
            <person name="Martin F."/>
            <person name="Silar P."/>
            <person name="Natvig D.O."/>
            <person name="Lalanne C."/>
            <person name="Gautier V."/>
            <person name="Ament-Velasquez S.L."/>
            <person name="Kruys A."/>
            <person name="Hutchinson M.I."/>
            <person name="Powell A.J."/>
            <person name="Barry K."/>
            <person name="Miller A.N."/>
            <person name="Grigoriev I.V."/>
            <person name="Debuchy R."/>
            <person name="Gladieux P."/>
            <person name="Hiltunen Thoren M."/>
            <person name="Johannesson H."/>
        </authorList>
    </citation>
    <scope>NUCLEOTIDE SEQUENCE</scope>
    <source>
        <strain evidence="2">SMH4131-1</strain>
    </source>
</reference>
<keyword evidence="1" id="KW-0472">Membrane</keyword>
<keyword evidence="1" id="KW-1133">Transmembrane helix</keyword>
<reference evidence="2" key="2">
    <citation type="submission" date="2023-06" db="EMBL/GenBank/DDBJ databases">
        <authorList>
            <consortium name="Lawrence Berkeley National Laboratory"/>
            <person name="Haridas S."/>
            <person name="Hensen N."/>
            <person name="Bonometti L."/>
            <person name="Westerberg I."/>
            <person name="Brannstrom I.O."/>
            <person name="Guillou S."/>
            <person name="Cros-Aarteil S."/>
            <person name="Calhoun S."/>
            <person name="Kuo A."/>
            <person name="Mondo S."/>
            <person name="Pangilinan J."/>
            <person name="Riley R."/>
            <person name="Labutti K."/>
            <person name="Andreopoulos B."/>
            <person name="Lipzen A."/>
            <person name="Chen C."/>
            <person name="Yanf M."/>
            <person name="Daum C."/>
            <person name="Ng V."/>
            <person name="Clum A."/>
            <person name="Steindorff A."/>
            <person name="Ohm R."/>
            <person name="Martin F."/>
            <person name="Silar P."/>
            <person name="Natvig D."/>
            <person name="Lalanne C."/>
            <person name="Gautier V."/>
            <person name="Ament-Velasquez S.L."/>
            <person name="Kruys A."/>
            <person name="Hutchinson M.I."/>
            <person name="Powell A.J."/>
            <person name="Barry K."/>
            <person name="Miller A.N."/>
            <person name="Grigoriev I.V."/>
            <person name="Debuchy R."/>
            <person name="Gladieux P."/>
            <person name="Thoren M.H."/>
            <person name="Johannesson H."/>
        </authorList>
    </citation>
    <scope>NUCLEOTIDE SEQUENCE</scope>
    <source>
        <strain evidence="2">SMH4131-1</strain>
    </source>
</reference>
<proteinExistence type="predicted"/>
<evidence type="ECO:0000313" key="2">
    <source>
        <dbReference type="EMBL" id="KAK3324651.1"/>
    </source>
</evidence>
<feature type="transmembrane region" description="Helical" evidence="1">
    <location>
        <begin position="97"/>
        <end position="115"/>
    </location>
</feature>
<dbReference type="EMBL" id="JAUEPO010000004">
    <property type="protein sequence ID" value="KAK3324651.1"/>
    <property type="molecule type" value="Genomic_DNA"/>
</dbReference>
<feature type="transmembrane region" description="Helical" evidence="1">
    <location>
        <begin position="22"/>
        <end position="42"/>
    </location>
</feature>
<name>A0AAE0IHX5_9PEZI</name>
<accession>A0AAE0IHX5</accession>
<feature type="transmembrane region" description="Helical" evidence="1">
    <location>
        <begin position="194"/>
        <end position="211"/>
    </location>
</feature>
<gene>
    <name evidence="2" type="ORF">B0T19DRAFT_235080</name>
</gene>
<feature type="transmembrane region" description="Helical" evidence="1">
    <location>
        <begin position="284"/>
        <end position="301"/>
    </location>
</feature>
<comment type="caution">
    <text evidence="2">The sequence shown here is derived from an EMBL/GenBank/DDBJ whole genome shotgun (WGS) entry which is preliminary data.</text>
</comment>
<dbReference type="Proteomes" id="UP001286456">
    <property type="component" value="Unassembled WGS sequence"/>
</dbReference>
<evidence type="ECO:0000313" key="3">
    <source>
        <dbReference type="Proteomes" id="UP001286456"/>
    </source>
</evidence>
<keyword evidence="1" id="KW-0812">Transmembrane</keyword>
<evidence type="ECO:0000256" key="1">
    <source>
        <dbReference type="SAM" id="Phobius"/>
    </source>
</evidence>